<feature type="signal peptide" evidence="1">
    <location>
        <begin position="1"/>
        <end position="37"/>
    </location>
</feature>
<dbReference type="PANTHER" id="PTHR43649">
    <property type="entry name" value="ARABINOSE-BINDING PROTEIN-RELATED"/>
    <property type="match status" value="1"/>
</dbReference>
<dbReference type="Gene3D" id="3.40.190.10">
    <property type="entry name" value="Periplasmic binding protein-like II"/>
    <property type="match status" value="1"/>
</dbReference>
<feature type="chain" id="PRO_5039224368" evidence="1">
    <location>
        <begin position="38"/>
        <end position="438"/>
    </location>
</feature>
<accession>A0A4Q5IU43</accession>
<evidence type="ECO:0000256" key="1">
    <source>
        <dbReference type="SAM" id="SignalP"/>
    </source>
</evidence>
<organism evidence="2 3">
    <name type="scientific">Nocardioides iriomotensis</name>
    <dbReference type="NCBI Taxonomy" id="715784"/>
    <lineage>
        <taxon>Bacteria</taxon>
        <taxon>Bacillati</taxon>
        <taxon>Actinomycetota</taxon>
        <taxon>Actinomycetes</taxon>
        <taxon>Propionibacteriales</taxon>
        <taxon>Nocardioidaceae</taxon>
        <taxon>Nocardioides</taxon>
    </lineage>
</organism>
<name>A0A4Q5IU43_9ACTN</name>
<gene>
    <name evidence="2" type="ORF">ETU37_20060</name>
</gene>
<protein>
    <submittedName>
        <fullName evidence="2">Carbohydrate ABC transporter substrate-binding protein</fullName>
    </submittedName>
</protein>
<evidence type="ECO:0000313" key="2">
    <source>
        <dbReference type="EMBL" id="RYU09367.1"/>
    </source>
</evidence>
<dbReference type="PANTHER" id="PTHR43649:SF32">
    <property type="entry name" value="SUGAR BINDING SECRETED PROTEIN"/>
    <property type="match status" value="1"/>
</dbReference>
<evidence type="ECO:0000313" key="3">
    <source>
        <dbReference type="Proteomes" id="UP000291189"/>
    </source>
</evidence>
<keyword evidence="3" id="KW-1185">Reference proteome</keyword>
<dbReference type="Pfam" id="PF13416">
    <property type="entry name" value="SBP_bac_8"/>
    <property type="match status" value="1"/>
</dbReference>
<proteinExistence type="predicted"/>
<dbReference type="InterPro" id="IPR050490">
    <property type="entry name" value="Bact_solute-bd_prot1"/>
</dbReference>
<dbReference type="SUPFAM" id="SSF53850">
    <property type="entry name" value="Periplasmic binding protein-like II"/>
    <property type="match status" value="1"/>
</dbReference>
<dbReference type="EMBL" id="SDPU01000035">
    <property type="protein sequence ID" value="RYU09367.1"/>
    <property type="molecule type" value="Genomic_DNA"/>
</dbReference>
<dbReference type="InterPro" id="IPR006059">
    <property type="entry name" value="SBP"/>
</dbReference>
<dbReference type="OrthoDB" id="3226017at2"/>
<comment type="caution">
    <text evidence="2">The sequence shown here is derived from an EMBL/GenBank/DDBJ whole genome shotgun (WGS) entry which is preliminary data.</text>
</comment>
<dbReference type="RefSeq" id="WP_129989132.1">
    <property type="nucleotide sequence ID" value="NZ_SDPU01000035.1"/>
</dbReference>
<keyword evidence="1" id="KW-0732">Signal</keyword>
<dbReference type="AlphaFoldDB" id="A0A4Q5IU43"/>
<reference evidence="2 3" key="1">
    <citation type="submission" date="2019-01" db="EMBL/GenBank/DDBJ databases">
        <title>Nocardioides guangzhouensis sp. nov., an actinobacterium isolated from soil.</title>
        <authorList>
            <person name="Fu Y."/>
            <person name="Cai Y."/>
            <person name="Lin Z."/>
            <person name="Chen P."/>
        </authorList>
    </citation>
    <scope>NUCLEOTIDE SEQUENCE [LARGE SCALE GENOMIC DNA]</scope>
    <source>
        <strain evidence="2 3">NBRC 105384</strain>
    </source>
</reference>
<sequence length="438" mass="47131">MDTSTPTSSSSTRRHRRTRRGLALAAVTVLLAGVTAACGGGSDADSGDDGGPITLTVATFNEFGYEDLLTEYMDLHPDIKVVQKKTGTWEEHRDNLYTKLAAGSGLSDVEAIEGDGMPAILEEADGFVDLSDPEVDGRWLDWKQAAGTTTDGRLIGYGTDIGPEGICYRADLFEKAGLPSDRDEVAPLFESWDSYFETGKEFVATMPDTAWYDASKGVSQAMINQLEFPFEQEDGTIVATTNPEVRDVFDTVTSMQAAGLATNLDQWSDDWVAAFQKDGFATMACPGWMLGVIQGNAEGVEGWDIANAFPGGGGNWGGSFLTVPAQSEHPEEAKALAAWLTAPEQQLKAFEAKGTFPSQVDALDDPVLTDQVNEFFNDAPTGEILSDRAQAVTVQPFKGPKYADIIAAFQNAVLRVDQGQASPDESWDTFVSDVERLG</sequence>
<dbReference type="Proteomes" id="UP000291189">
    <property type="component" value="Unassembled WGS sequence"/>
</dbReference>